<accession>A0A5B7GEL5</accession>
<gene>
    <name evidence="3" type="ORF">E2C01_052465</name>
</gene>
<feature type="compositionally biased region" description="Polar residues" evidence="1">
    <location>
        <begin position="101"/>
        <end position="114"/>
    </location>
</feature>
<comment type="caution">
    <text evidence="3">The sequence shown here is derived from an EMBL/GenBank/DDBJ whole genome shotgun (WGS) entry which is preliminary data.</text>
</comment>
<keyword evidence="2" id="KW-0472">Membrane</keyword>
<evidence type="ECO:0000313" key="4">
    <source>
        <dbReference type="Proteomes" id="UP000324222"/>
    </source>
</evidence>
<feature type="compositionally biased region" description="Low complexity" evidence="1">
    <location>
        <begin position="184"/>
        <end position="225"/>
    </location>
</feature>
<organism evidence="3 4">
    <name type="scientific">Portunus trituberculatus</name>
    <name type="common">Swimming crab</name>
    <name type="synonym">Neptunus trituberculatus</name>
    <dbReference type="NCBI Taxonomy" id="210409"/>
    <lineage>
        <taxon>Eukaryota</taxon>
        <taxon>Metazoa</taxon>
        <taxon>Ecdysozoa</taxon>
        <taxon>Arthropoda</taxon>
        <taxon>Crustacea</taxon>
        <taxon>Multicrustacea</taxon>
        <taxon>Malacostraca</taxon>
        <taxon>Eumalacostraca</taxon>
        <taxon>Eucarida</taxon>
        <taxon>Decapoda</taxon>
        <taxon>Pleocyemata</taxon>
        <taxon>Brachyura</taxon>
        <taxon>Eubrachyura</taxon>
        <taxon>Portunoidea</taxon>
        <taxon>Portunidae</taxon>
        <taxon>Portuninae</taxon>
        <taxon>Portunus</taxon>
    </lineage>
</organism>
<sequence>MLKHASPLRSSPGQSRTTPDEDAPAEDHLNLRDSYSERGVDCDSLVVPSSFAQAEKAAGYQVGTWSGVSQASVRRGLSFSSRRAPDAISFRSVRSEGQPASPDTGSPANSSMTSVAALRREEASQGCEGGMQYMKGDMPSLKSLLRLPGVRGHARIIEVTKDGVLLSPETLSLNSADSFFSAHSGRTSSRSWSSNASSNSSGTNASSGSNSSTSEPTSNPYTSTTMHTVNSKTTLHNSLETAYDHFRTHPSTLPLPPRRTENCKLEPICQIALGSSLYPMHLLNRTLPEYAAEWTGGERVGWCGWAWMCVCVCCVAVNVRGTFPLPCPVALWRDAPGVVVVVVVMVVVVIHG</sequence>
<evidence type="ECO:0000256" key="2">
    <source>
        <dbReference type="SAM" id="Phobius"/>
    </source>
</evidence>
<dbReference type="Proteomes" id="UP000324222">
    <property type="component" value="Unassembled WGS sequence"/>
</dbReference>
<dbReference type="EMBL" id="VSRR010015708">
    <property type="protein sequence ID" value="MPC58461.1"/>
    <property type="molecule type" value="Genomic_DNA"/>
</dbReference>
<evidence type="ECO:0000313" key="3">
    <source>
        <dbReference type="EMBL" id="MPC58461.1"/>
    </source>
</evidence>
<evidence type="ECO:0000256" key="1">
    <source>
        <dbReference type="SAM" id="MobiDB-lite"/>
    </source>
</evidence>
<feature type="compositionally biased region" description="Basic and acidic residues" evidence="1">
    <location>
        <begin position="25"/>
        <end position="37"/>
    </location>
</feature>
<name>A0A5B7GEL5_PORTR</name>
<feature type="region of interest" description="Disordered" evidence="1">
    <location>
        <begin position="184"/>
        <end position="228"/>
    </location>
</feature>
<keyword evidence="2" id="KW-1133">Transmembrane helix</keyword>
<keyword evidence="2" id="KW-0812">Transmembrane</keyword>
<feature type="compositionally biased region" description="Polar residues" evidence="1">
    <location>
        <begin position="8"/>
        <end position="17"/>
    </location>
</feature>
<feature type="transmembrane region" description="Helical" evidence="2">
    <location>
        <begin position="331"/>
        <end position="350"/>
    </location>
</feature>
<proteinExistence type="predicted"/>
<protein>
    <submittedName>
        <fullName evidence="3">Uncharacterized protein</fullName>
    </submittedName>
</protein>
<keyword evidence="4" id="KW-1185">Reference proteome</keyword>
<dbReference type="AlphaFoldDB" id="A0A5B7GEL5"/>
<reference evidence="3 4" key="1">
    <citation type="submission" date="2019-05" db="EMBL/GenBank/DDBJ databases">
        <title>Another draft genome of Portunus trituberculatus and its Hox gene families provides insights of decapod evolution.</title>
        <authorList>
            <person name="Jeong J.-H."/>
            <person name="Song I."/>
            <person name="Kim S."/>
            <person name="Choi T."/>
            <person name="Kim D."/>
            <person name="Ryu S."/>
            <person name="Kim W."/>
        </authorList>
    </citation>
    <scope>NUCLEOTIDE SEQUENCE [LARGE SCALE GENOMIC DNA]</scope>
    <source>
        <tissue evidence="3">Muscle</tissue>
    </source>
</reference>
<feature type="region of interest" description="Disordered" evidence="1">
    <location>
        <begin position="1"/>
        <end position="37"/>
    </location>
</feature>
<dbReference type="OrthoDB" id="3908708at2759"/>
<feature type="region of interest" description="Disordered" evidence="1">
    <location>
        <begin position="91"/>
        <end position="114"/>
    </location>
</feature>